<dbReference type="PROSITE" id="PS01186">
    <property type="entry name" value="EGF_2"/>
    <property type="match status" value="1"/>
</dbReference>
<keyword evidence="1" id="KW-0245">EGF-like domain</keyword>
<keyword evidence="5" id="KW-0732">Signal</keyword>
<dbReference type="InterPro" id="IPR015943">
    <property type="entry name" value="WD40/YVTN_repeat-like_dom_sf"/>
</dbReference>
<keyword evidence="4" id="KW-1133">Transmembrane helix</keyword>
<protein>
    <recommendedName>
        <fullName evidence="6">EGF-like domain-containing protein</fullName>
    </recommendedName>
</protein>
<feature type="transmembrane region" description="Helical" evidence="4">
    <location>
        <begin position="605"/>
        <end position="627"/>
    </location>
</feature>
<name>A0A0L0DP51_THETB</name>
<evidence type="ECO:0000256" key="3">
    <source>
        <dbReference type="ARBA" id="ARBA00023157"/>
    </source>
</evidence>
<dbReference type="STRING" id="461836.A0A0L0DP51"/>
<evidence type="ECO:0000256" key="1">
    <source>
        <dbReference type="ARBA" id="ARBA00022536"/>
    </source>
</evidence>
<sequence>MTVCGVHKLLLVLVVTLMARHGAATTFSRSSAFTFAGHADFLAATSDPDTSRAYFFSFESPTYLVEIDTAANTVVWEGSVSGLNKVKSAGFDANSTLIIVATFDGVVATVSPTTHAVVESHAPAGRPPYFALVVDPARSTAIVSCDQDAAMKIMVYKYSISPLVQVVGENLGDRFFTMALDPVTEMMFGASLTKPTKVAPFSATSLKTGTISSKLLESGEDFMSASLLRGEGTRTKAYFGTDSSANFVVEVDVTDPAAFFRTGRRLFTGSAGIRSAAMDPTTGLQYWGANSIPVGFVYLVNATSMELVETLTLNTGEKRLQSAVIDVANERVYFGTQSNPAQVIVVETATCPNNCNAASSGGVCTGTTCNCNTLRAGFDCSIILCPFDCYGPERGVCNQGVCECTANFTGQYCEERRCEGGCGEELNHGVCNDGTCECVVDNVGSWNGRNCDQFSVACNPPDCSGHGVCPISLNDRCDCDVGWQFSPLCNVNDADAESLTVVLELSKPYNRSVFLAAVAYELDIDESCIVIKAEPPENPPDTVTFTIIDCGNRTGPSLVRELVDVLTGKKPARPAVDGSDSELGRIGVTFPAQAPPKDTSGATGVLIGVIVAAVVVLGVGIGSYMVIKRKLLAKARAAREAKEFESLSGAELNAFGD</sequence>
<dbReference type="OrthoDB" id="442731at2759"/>
<keyword evidence="2" id="KW-0677">Repeat</keyword>
<dbReference type="OMA" id="CEERRCE"/>
<dbReference type="Gene3D" id="2.130.10.10">
    <property type="entry name" value="YVTN repeat-like/Quinoprotein amine dehydrogenase"/>
    <property type="match status" value="1"/>
</dbReference>
<feature type="domain" description="EGF-like" evidence="6">
    <location>
        <begin position="477"/>
        <end position="489"/>
    </location>
</feature>
<dbReference type="Gene3D" id="2.10.25.10">
    <property type="entry name" value="Laminin"/>
    <property type="match status" value="1"/>
</dbReference>
<organism evidence="7 8">
    <name type="scientific">Thecamonas trahens ATCC 50062</name>
    <dbReference type="NCBI Taxonomy" id="461836"/>
    <lineage>
        <taxon>Eukaryota</taxon>
        <taxon>Apusozoa</taxon>
        <taxon>Apusomonadida</taxon>
        <taxon>Apusomonadidae</taxon>
        <taxon>Thecamonas</taxon>
    </lineage>
</organism>
<evidence type="ECO:0000256" key="4">
    <source>
        <dbReference type="SAM" id="Phobius"/>
    </source>
</evidence>
<keyword evidence="8" id="KW-1185">Reference proteome</keyword>
<dbReference type="PANTHER" id="PTHR11219:SF69">
    <property type="entry name" value="TENEURIN-A"/>
    <property type="match status" value="1"/>
</dbReference>
<feature type="chain" id="PRO_5005537338" description="EGF-like domain-containing protein" evidence="5">
    <location>
        <begin position="25"/>
        <end position="657"/>
    </location>
</feature>
<evidence type="ECO:0000259" key="6">
    <source>
        <dbReference type="PROSITE" id="PS01186"/>
    </source>
</evidence>
<dbReference type="GeneID" id="25567775"/>
<keyword evidence="4" id="KW-0472">Membrane</keyword>
<keyword evidence="3" id="KW-1015">Disulfide bond</keyword>
<evidence type="ECO:0000256" key="5">
    <source>
        <dbReference type="SAM" id="SignalP"/>
    </source>
</evidence>
<keyword evidence="4" id="KW-0812">Transmembrane</keyword>
<dbReference type="SUPFAM" id="SSF50969">
    <property type="entry name" value="YVTN repeat-like/Quinoprotein amine dehydrogenase"/>
    <property type="match status" value="1"/>
</dbReference>
<feature type="signal peptide" evidence="5">
    <location>
        <begin position="1"/>
        <end position="24"/>
    </location>
</feature>
<dbReference type="InterPro" id="IPR011044">
    <property type="entry name" value="Quino_amine_DH_bsu"/>
</dbReference>
<dbReference type="Proteomes" id="UP000054408">
    <property type="component" value="Unassembled WGS sequence"/>
</dbReference>
<dbReference type="EMBL" id="GL349479">
    <property type="protein sequence ID" value="KNC53198.1"/>
    <property type="molecule type" value="Genomic_DNA"/>
</dbReference>
<reference evidence="7 8" key="1">
    <citation type="submission" date="2010-05" db="EMBL/GenBank/DDBJ databases">
        <title>The Genome Sequence of Thecamonas trahens ATCC 50062.</title>
        <authorList>
            <consortium name="The Broad Institute Genome Sequencing Platform"/>
            <person name="Russ C."/>
            <person name="Cuomo C."/>
            <person name="Shea T."/>
            <person name="Young S.K."/>
            <person name="Zeng Q."/>
            <person name="Koehrsen M."/>
            <person name="Haas B."/>
            <person name="Borodovsky M."/>
            <person name="Guigo R."/>
            <person name="Alvarado L."/>
            <person name="Berlin A."/>
            <person name="Bochicchio J."/>
            <person name="Borenstein D."/>
            <person name="Chapman S."/>
            <person name="Chen Z."/>
            <person name="Freedman E."/>
            <person name="Gellesch M."/>
            <person name="Goldberg J."/>
            <person name="Griggs A."/>
            <person name="Gujja S."/>
            <person name="Heilman E."/>
            <person name="Heiman D."/>
            <person name="Hepburn T."/>
            <person name="Howarth C."/>
            <person name="Jen D."/>
            <person name="Larson L."/>
            <person name="Mehta T."/>
            <person name="Park D."/>
            <person name="Pearson M."/>
            <person name="Roberts A."/>
            <person name="Saif S."/>
            <person name="Shenoy N."/>
            <person name="Sisk P."/>
            <person name="Stolte C."/>
            <person name="Sykes S."/>
            <person name="Thomson T."/>
            <person name="Walk T."/>
            <person name="White J."/>
            <person name="Yandava C."/>
            <person name="Burger G."/>
            <person name="Gray M.W."/>
            <person name="Holland P.W.H."/>
            <person name="King N."/>
            <person name="Lang F.B.F."/>
            <person name="Roger A.J."/>
            <person name="Ruiz-Trillo I."/>
            <person name="Lander E."/>
            <person name="Nusbaum C."/>
        </authorList>
    </citation>
    <scope>NUCLEOTIDE SEQUENCE [LARGE SCALE GENOMIC DNA]</scope>
    <source>
        <strain evidence="7 8">ATCC 50062</strain>
    </source>
</reference>
<dbReference type="eggNOG" id="KOG4659">
    <property type="taxonomic scope" value="Eukaryota"/>
</dbReference>
<proteinExistence type="predicted"/>
<evidence type="ECO:0000313" key="7">
    <source>
        <dbReference type="EMBL" id="KNC53198.1"/>
    </source>
</evidence>
<accession>A0A0L0DP51</accession>
<dbReference type="InterPro" id="IPR000742">
    <property type="entry name" value="EGF"/>
</dbReference>
<gene>
    <name evidence="7" type="ORF">AMSG_09282</name>
</gene>
<dbReference type="PANTHER" id="PTHR11219">
    <property type="entry name" value="TENEURIN AND N-ACETYLGLUCOSAMINE-1-PHOSPHODIESTER ALPHA-N-ACETYLGLUCOSAMINIDASE"/>
    <property type="match status" value="1"/>
</dbReference>
<evidence type="ECO:0000256" key="2">
    <source>
        <dbReference type="ARBA" id="ARBA00022737"/>
    </source>
</evidence>
<dbReference type="RefSeq" id="XP_013754668.1">
    <property type="nucleotide sequence ID" value="XM_013899214.1"/>
</dbReference>
<dbReference type="InterPro" id="IPR051216">
    <property type="entry name" value="Teneurin"/>
</dbReference>
<evidence type="ECO:0000313" key="8">
    <source>
        <dbReference type="Proteomes" id="UP000054408"/>
    </source>
</evidence>
<dbReference type="AlphaFoldDB" id="A0A0L0DP51"/>